<gene>
    <name evidence="2" type="ORF">HNQ68_001873</name>
</gene>
<proteinExistence type="predicted"/>
<protein>
    <submittedName>
        <fullName evidence="2">Uncharacterized protein</fullName>
    </submittedName>
</protein>
<feature type="region of interest" description="Disordered" evidence="1">
    <location>
        <begin position="87"/>
        <end position="117"/>
    </location>
</feature>
<evidence type="ECO:0000256" key="1">
    <source>
        <dbReference type="SAM" id="MobiDB-lite"/>
    </source>
</evidence>
<organism evidence="2 3">
    <name type="scientific">Pseudochrobactrum saccharolyticum</name>
    <dbReference type="NCBI Taxonomy" id="354352"/>
    <lineage>
        <taxon>Bacteria</taxon>
        <taxon>Pseudomonadati</taxon>
        <taxon>Pseudomonadota</taxon>
        <taxon>Alphaproteobacteria</taxon>
        <taxon>Hyphomicrobiales</taxon>
        <taxon>Brucellaceae</taxon>
        <taxon>Pseudochrobactrum</taxon>
    </lineage>
</organism>
<reference evidence="2 3" key="1">
    <citation type="submission" date="2020-08" db="EMBL/GenBank/DDBJ databases">
        <title>Genomic Encyclopedia of Type Strains, Phase IV (KMG-IV): sequencing the most valuable type-strain genomes for metagenomic binning, comparative biology and taxonomic classification.</title>
        <authorList>
            <person name="Goeker M."/>
        </authorList>
    </citation>
    <scope>NUCLEOTIDE SEQUENCE [LARGE SCALE GENOMIC DNA]</scope>
    <source>
        <strain evidence="2 3">DSM 25620</strain>
    </source>
</reference>
<dbReference type="Proteomes" id="UP000531231">
    <property type="component" value="Unassembled WGS sequence"/>
</dbReference>
<accession>A0A7W8AJ83</accession>
<keyword evidence="3" id="KW-1185">Reference proteome</keyword>
<dbReference type="EMBL" id="JACHIL010000003">
    <property type="protein sequence ID" value="MBB5091332.1"/>
    <property type="molecule type" value="Genomic_DNA"/>
</dbReference>
<dbReference type="RefSeq" id="WP_151159430.1">
    <property type="nucleotide sequence ID" value="NZ_JACHIL010000003.1"/>
</dbReference>
<sequence>MDQPTESARTRISLIRSLTFALPLLGLTGCVSQQVRDLEWCRNIETAKPLIDETGQAKLNAAMTKNKCADKFLEAKKAAEETEKLKAAKAQPAKAKQTIKNPAKAGLVKTKPKAQNL</sequence>
<comment type="caution">
    <text evidence="2">The sequence shown here is derived from an EMBL/GenBank/DDBJ whole genome shotgun (WGS) entry which is preliminary data.</text>
</comment>
<evidence type="ECO:0000313" key="3">
    <source>
        <dbReference type="Proteomes" id="UP000531231"/>
    </source>
</evidence>
<evidence type="ECO:0000313" key="2">
    <source>
        <dbReference type="EMBL" id="MBB5091332.1"/>
    </source>
</evidence>
<dbReference type="AlphaFoldDB" id="A0A7W8AJ83"/>
<name>A0A7W8AJ83_9HYPH</name>